<dbReference type="STRING" id="405564.SAMN04487905_101504"/>
<dbReference type="PROSITE" id="PS51819">
    <property type="entry name" value="VOC"/>
    <property type="match status" value="1"/>
</dbReference>
<dbReference type="Proteomes" id="UP000199497">
    <property type="component" value="Unassembled WGS sequence"/>
</dbReference>
<accession>A0A1H0PDG3</accession>
<name>A0A1H0PDG3_9ACTN</name>
<gene>
    <name evidence="2" type="ORF">SAMN04487905_101504</name>
</gene>
<reference evidence="3" key="1">
    <citation type="submission" date="2016-10" db="EMBL/GenBank/DDBJ databases">
        <authorList>
            <person name="Varghese N."/>
            <person name="Submissions S."/>
        </authorList>
    </citation>
    <scope>NUCLEOTIDE SEQUENCE [LARGE SCALE GENOMIC DNA]</scope>
    <source>
        <strain evidence="3">DSM 46732</strain>
    </source>
</reference>
<organism evidence="2 3">
    <name type="scientific">Actinopolyspora xinjiangensis</name>
    <dbReference type="NCBI Taxonomy" id="405564"/>
    <lineage>
        <taxon>Bacteria</taxon>
        <taxon>Bacillati</taxon>
        <taxon>Actinomycetota</taxon>
        <taxon>Actinomycetes</taxon>
        <taxon>Actinopolysporales</taxon>
        <taxon>Actinopolysporaceae</taxon>
        <taxon>Actinopolyspora</taxon>
    </lineage>
</organism>
<dbReference type="Gene3D" id="3.10.180.10">
    <property type="entry name" value="2,3-Dihydroxybiphenyl 1,2-Dioxygenase, domain 1"/>
    <property type="match status" value="1"/>
</dbReference>
<feature type="domain" description="VOC" evidence="1">
    <location>
        <begin position="43"/>
        <end position="164"/>
    </location>
</feature>
<proteinExistence type="predicted"/>
<dbReference type="PANTHER" id="PTHR36503">
    <property type="entry name" value="BLR2520 PROTEIN"/>
    <property type="match status" value="1"/>
</dbReference>
<dbReference type="InterPro" id="IPR004360">
    <property type="entry name" value="Glyas_Fos-R_dOase_dom"/>
</dbReference>
<dbReference type="AlphaFoldDB" id="A0A1H0PDG3"/>
<dbReference type="EMBL" id="FNJR01000001">
    <property type="protein sequence ID" value="SDP03132.1"/>
    <property type="molecule type" value="Genomic_DNA"/>
</dbReference>
<dbReference type="SUPFAM" id="SSF54593">
    <property type="entry name" value="Glyoxalase/Bleomycin resistance protein/Dihydroxybiphenyl dioxygenase"/>
    <property type="match status" value="1"/>
</dbReference>
<sequence>MVRVLASPEVRSGSVPGAADFAESSVAGRVSVLRGSFASMEQRISLVTLGVADLSRAKEFYESLGWRGQALEGIVFFQTGCMAFALWGREELAADSGLAGEGDGGFGGICLAHNVRHQHEVDEVVEAAQRAGATVTRPPADTFYGGYAGVFTDLDGHAWEIAHNPGFPIAPDGSITLPDFGTT</sequence>
<dbReference type="InterPro" id="IPR037523">
    <property type="entry name" value="VOC_core"/>
</dbReference>
<keyword evidence="3" id="KW-1185">Reference proteome</keyword>
<dbReference type="InterPro" id="IPR029068">
    <property type="entry name" value="Glyas_Bleomycin-R_OHBP_Dase"/>
</dbReference>
<protein>
    <recommendedName>
        <fullName evidence="1">VOC domain-containing protein</fullName>
    </recommendedName>
</protein>
<evidence type="ECO:0000259" key="1">
    <source>
        <dbReference type="PROSITE" id="PS51819"/>
    </source>
</evidence>
<dbReference type="Pfam" id="PF00903">
    <property type="entry name" value="Glyoxalase"/>
    <property type="match status" value="1"/>
</dbReference>
<evidence type="ECO:0000313" key="3">
    <source>
        <dbReference type="Proteomes" id="UP000199497"/>
    </source>
</evidence>
<evidence type="ECO:0000313" key="2">
    <source>
        <dbReference type="EMBL" id="SDP03132.1"/>
    </source>
</evidence>
<dbReference type="PANTHER" id="PTHR36503:SF1">
    <property type="entry name" value="BLR2520 PROTEIN"/>
    <property type="match status" value="1"/>
</dbReference>